<sequence length="151" mass="16636">MNRYSVFKSAFITFLFLALNLSNAFAQGKEEAEVANAVEALRVQLVDPQENELSKLVSRDLSYGHSNGLVEDQATFTASLMSGKFNFQKINLTEQTIKITGDAAIVRHVFTAETHDAGKSPGSANLKVLQVWHKQGGKWILIARQAVKITV</sequence>
<dbReference type="AlphaFoldDB" id="A0A5R9KG32"/>
<proteinExistence type="predicted"/>
<gene>
    <name evidence="3" type="ORF">FEM55_11640</name>
</gene>
<dbReference type="InterPro" id="IPR027843">
    <property type="entry name" value="DUF4440"/>
</dbReference>
<comment type="caution">
    <text evidence="3">The sequence shown here is derived from an EMBL/GenBank/DDBJ whole genome shotgun (WGS) entry which is preliminary data.</text>
</comment>
<feature type="signal peptide" evidence="1">
    <location>
        <begin position="1"/>
        <end position="26"/>
    </location>
</feature>
<dbReference type="Pfam" id="PF14534">
    <property type="entry name" value="DUF4440"/>
    <property type="match status" value="1"/>
</dbReference>
<keyword evidence="1" id="KW-0732">Signal</keyword>
<reference evidence="3 4" key="1">
    <citation type="submission" date="2019-05" db="EMBL/GenBank/DDBJ databases">
        <authorList>
            <person name="Qu J.-H."/>
        </authorList>
    </citation>
    <scope>NUCLEOTIDE SEQUENCE [LARGE SCALE GENOMIC DNA]</scope>
    <source>
        <strain evidence="3 4">Z12</strain>
    </source>
</reference>
<evidence type="ECO:0000313" key="3">
    <source>
        <dbReference type="EMBL" id="TLU95059.1"/>
    </source>
</evidence>
<dbReference type="SUPFAM" id="SSF54427">
    <property type="entry name" value="NTF2-like"/>
    <property type="match status" value="1"/>
</dbReference>
<keyword evidence="4" id="KW-1185">Reference proteome</keyword>
<name>A0A5R9KG32_9BACT</name>
<feature type="chain" id="PRO_5024333618" evidence="1">
    <location>
        <begin position="27"/>
        <end position="151"/>
    </location>
</feature>
<feature type="domain" description="DUF4440" evidence="2">
    <location>
        <begin position="51"/>
        <end position="140"/>
    </location>
</feature>
<dbReference type="InterPro" id="IPR032710">
    <property type="entry name" value="NTF2-like_dom_sf"/>
</dbReference>
<accession>A0A5R9KG32</accession>
<organism evidence="3 4">
    <name type="scientific">Dyadobacter sediminis</name>
    <dbReference type="NCBI Taxonomy" id="1493691"/>
    <lineage>
        <taxon>Bacteria</taxon>
        <taxon>Pseudomonadati</taxon>
        <taxon>Bacteroidota</taxon>
        <taxon>Cytophagia</taxon>
        <taxon>Cytophagales</taxon>
        <taxon>Spirosomataceae</taxon>
        <taxon>Dyadobacter</taxon>
    </lineage>
</organism>
<dbReference type="Gene3D" id="3.10.450.50">
    <property type="match status" value="1"/>
</dbReference>
<evidence type="ECO:0000313" key="4">
    <source>
        <dbReference type="Proteomes" id="UP000309788"/>
    </source>
</evidence>
<dbReference type="EMBL" id="VCEI01000021">
    <property type="protein sequence ID" value="TLU95059.1"/>
    <property type="molecule type" value="Genomic_DNA"/>
</dbReference>
<dbReference type="OrthoDB" id="5383110at2"/>
<protein>
    <submittedName>
        <fullName evidence="3">Nuclear transport factor 2 family protein</fullName>
    </submittedName>
</protein>
<evidence type="ECO:0000256" key="1">
    <source>
        <dbReference type="SAM" id="SignalP"/>
    </source>
</evidence>
<evidence type="ECO:0000259" key="2">
    <source>
        <dbReference type="Pfam" id="PF14534"/>
    </source>
</evidence>
<dbReference type="Proteomes" id="UP000309788">
    <property type="component" value="Unassembled WGS sequence"/>
</dbReference>